<dbReference type="GO" id="GO:0034599">
    <property type="term" value="P:cellular response to oxidative stress"/>
    <property type="evidence" value="ECO:0007669"/>
    <property type="project" value="TreeGrafter"/>
</dbReference>
<dbReference type="PANTHER" id="PTHR42801:SF4">
    <property type="entry name" value="AHPC_TSA FAMILY PROTEIN"/>
    <property type="match status" value="1"/>
</dbReference>
<sequence>MLEPGDPAPDVTARNQHGESVSPTFAAPTVVYFYPEDGTPGCTTEAEQFARERETYDDAGVTVYGVSTDDAESHREFADETGVEFDLLADPDGEVAAAFGVPRDAPGDATLRTTFVLVDGVVERVHTGVNPDGHARELLLELLDDGVVTLG</sequence>
<protein>
    <recommendedName>
        <fullName evidence="1">thioredoxin-dependent peroxiredoxin</fullName>
        <ecNumber evidence="1">1.11.1.24</ecNumber>
    </recommendedName>
    <alternativeName>
        <fullName evidence="7">Thioredoxin peroxidase</fullName>
    </alternativeName>
</protein>
<evidence type="ECO:0000313" key="12">
    <source>
        <dbReference type="EMBL" id="RXK46457.1"/>
    </source>
</evidence>
<dbReference type="PROSITE" id="PS51352">
    <property type="entry name" value="THIOREDOXIN_2"/>
    <property type="match status" value="1"/>
</dbReference>
<dbReference type="EMBL" id="RDFA01000009">
    <property type="protein sequence ID" value="RXK46457.1"/>
    <property type="molecule type" value="Genomic_DNA"/>
</dbReference>
<evidence type="ECO:0000256" key="1">
    <source>
        <dbReference type="ARBA" id="ARBA00013017"/>
    </source>
</evidence>
<dbReference type="InterPro" id="IPR013766">
    <property type="entry name" value="Thioredoxin_domain"/>
</dbReference>
<evidence type="ECO:0000313" key="13">
    <source>
        <dbReference type="Proteomes" id="UP000289691"/>
    </source>
</evidence>
<dbReference type="InterPro" id="IPR000866">
    <property type="entry name" value="AhpC/TSA"/>
</dbReference>
<evidence type="ECO:0000256" key="5">
    <source>
        <dbReference type="ARBA" id="ARBA00023157"/>
    </source>
</evidence>
<dbReference type="OrthoDB" id="145578at2157"/>
<gene>
    <name evidence="12" type="ORF">EAF64_19415</name>
</gene>
<reference evidence="12 13" key="1">
    <citation type="submission" date="2019-01" db="EMBL/GenBank/DDBJ databases">
        <title>Halorientalis sp. F13-25 a new haloarchaeum isolated from hypersaline water.</title>
        <authorList>
            <person name="Ana D.-V."/>
            <person name="Cristina S.-P."/>
            <person name="Antonio V."/>
        </authorList>
    </citation>
    <scope>NUCLEOTIDE SEQUENCE [LARGE SCALE GENOMIC DNA]</scope>
    <source>
        <strain evidence="12 13">F13-25</strain>
    </source>
</reference>
<dbReference type="RefSeq" id="WP_129070636.1">
    <property type="nucleotide sequence ID" value="NZ_RDFA01000009.1"/>
</dbReference>
<evidence type="ECO:0000256" key="3">
    <source>
        <dbReference type="ARBA" id="ARBA00022862"/>
    </source>
</evidence>
<comment type="caution">
    <text evidence="12">The sequence shown here is derived from an EMBL/GenBank/DDBJ whole genome shotgun (WGS) entry which is preliminary data.</text>
</comment>
<organism evidence="12 13">
    <name type="scientific">Halorientalis pallida</name>
    <dbReference type="NCBI Taxonomy" id="2479928"/>
    <lineage>
        <taxon>Archaea</taxon>
        <taxon>Methanobacteriati</taxon>
        <taxon>Methanobacteriota</taxon>
        <taxon>Stenosarchaea group</taxon>
        <taxon>Halobacteria</taxon>
        <taxon>Halobacteriales</taxon>
        <taxon>Haloarculaceae</taxon>
        <taxon>Halorientalis</taxon>
    </lineage>
</organism>
<evidence type="ECO:0000256" key="6">
    <source>
        <dbReference type="ARBA" id="ARBA00023284"/>
    </source>
</evidence>
<dbReference type="PANTHER" id="PTHR42801">
    <property type="entry name" value="THIOREDOXIN-DEPENDENT PEROXIDE REDUCTASE"/>
    <property type="match status" value="1"/>
</dbReference>
<proteinExistence type="inferred from homology"/>
<dbReference type="Proteomes" id="UP000289691">
    <property type="component" value="Unassembled WGS sequence"/>
</dbReference>
<dbReference type="CDD" id="cd03017">
    <property type="entry name" value="PRX_BCP"/>
    <property type="match status" value="1"/>
</dbReference>
<dbReference type="AlphaFoldDB" id="A0A498KQK7"/>
<keyword evidence="5" id="KW-1015">Disulfide bond</keyword>
<feature type="region of interest" description="Disordered" evidence="10">
    <location>
        <begin position="1"/>
        <end position="21"/>
    </location>
</feature>
<keyword evidence="4" id="KW-0560">Oxidoreductase</keyword>
<comment type="similarity">
    <text evidence="8">Belongs to the peroxiredoxin family. BCP/PrxQ subfamily.</text>
</comment>
<keyword evidence="2" id="KW-0575">Peroxidase</keyword>
<accession>A0A498KQK7</accession>
<evidence type="ECO:0000259" key="11">
    <source>
        <dbReference type="PROSITE" id="PS51352"/>
    </source>
</evidence>
<dbReference type="GO" id="GO:0005737">
    <property type="term" value="C:cytoplasm"/>
    <property type="evidence" value="ECO:0007669"/>
    <property type="project" value="TreeGrafter"/>
</dbReference>
<dbReference type="GO" id="GO:0008379">
    <property type="term" value="F:thioredoxin peroxidase activity"/>
    <property type="evidence" value="ECO:0007669"/>
    <property type="project" value="TreeGrafter"/>
</dbReference>
<evidence type="ECO:0000256" key="2">
    <source>
        <dbReference type="ARBA" id="ARBA00022559"/>
    </source>
</evidence>
<evidence type="ECO:0000256" key="8">
    <source>
        <dbReference type="ARBA" id="ARBA00038489"/>
    </source>
</evidence>
<dbReference type="Pfam" id="PF00578">
    <property type="entry name" value="AhpC-TSA"/>
    <property type="match status" value="1"/>
</dbReference>
<comment type="catalytic activity">
    <reaction evidence="9">
        <text>a hydroperoxide + [thioredoxin]-dithiol = an alcohol + [thioredoxin]-disulfide + H2O</text>
        <dbReference type="Rhea" id="RHEA:62620"/>
        <dbReference type="Rhea" id="RHEA-COMP:10698"/>
        <dbReference type="Rhea" id="RHEA-COMP:10700"/>
        <dbReference type="ChEBI" id="CHEBI:15377"/>
        <dbReference type="ChEBI" id="CHEBI:29950"/>
        <dbReference type="ChEBI" id="CHEBI:30879"/>
        <dbReference type="ChEBI" id="CHEBI:35924"/>
        <dbReference type="ChEBI" id="CHEBI:50058"/>
        <dbReference type="EC" id="1.11.1.24"/>
    </reaction>
</comment>
<dbReference type="EC" id="1.11.1.24" evidence="1"/>
<keyword evidence="13" id="KW-1185">Reference proteome</keyword>
<keyword evidence="6" id="KW-0676">Redox-active center</keyword>
<name>A0A498KQK7_9EURY</name>
<dbReference type="InterPro" id="IPR050924">
    <property type="entry name" value="Peroxiredoxin_BCP/PrxQ"/>
</dbReference>
<feature type="domain" description="Thioredoxin" evidence="11">
    <location>
        <begin position="2"/>
        <end position="123"/>
    </location>
</feature>
<dbReference type="SUPFAM" id="SSF52833">
    <property type="entry name" value="Thioredoxin-like"/>
    <property type="match status" value="1"/>
</dbReference>
<dbReference type="GO" id="GO:0045454">
    <property type="term" value="P:cell redox homeostasis"/>
    <property type="evidence" value="ECO:0007669"/>
    <property type="project" value="TreeGrafter"/>
</dbReference>
<evidence type="ECO:0000256" key="7">
    <source>
        <dbReference type="ARBA" id="ARBA00032824"/>
    </source>
</evidence>
<keyword evidence="3" id="KW-0049">Antioxidant</keyword>
<evidence type="ECO:0000256" key="9">
    <source>
        <dbReference type="ARBA" id="ARBA00049091"/>
    </source>
</evidence>
<dbReference type="Gene3D" id="3.40.30.10">
    <property type="entry name" value="Glutaredoxin"/>
    <property type="match status" value="1"/>
</dbReference>
<dbReference type="InterPro" id="IPR036249">
    <property type="entry name" value="Thioredoxin-like_sf"/>
</dbReference>
<evidence type="ECO:0000256" key="4">
    <source>
        <dbReference type="ARBA" id="ARBA00023002"/>
    </source>
</evidence>
<evidence type="ECO:0000256" key="10">
    <source>
        <dbReference type="SAM" id="MobiDB-lite"/>
    </source>
</evidence>